<keyword evidence="4 5" id="KW-0342">GTP-binding</keyword>
<proteinExistence type="inferred from homology"/>
<feature type="region of interest" description="Disordered" evidence="6">
    <location>
        <begin position="185"/>
        <end position="207"/>
    </location>
</feature>
<keyword evidence="3" id="KW-0460">Magnesium</keyword>
<gene>
    <name evidence="5 8" type="primary">hflX</name>
    <name evidence="8" type="ORF">ORI27_18530</name>
</gene>
<dbReference type="NCBIfam" id="TIGR03156">
    <property type="entry name" value="GTP_HflX"/>
    <property type="match status" value="1"/>
</dbReference>
<reference evidence="8 9" key="1">
    <citation type="submission" date="2022-11" db="EMBL/GenBank/DDBJ databases">
        <title>Mycobacterium sp. nov.</title>
        <authorList>
            <person name="Papic B."/>
            <person name="Spicic S."/>
            <person name="Duvnjak S."/>
        </authorList>
    </citation>
    <scope>NUCLEOTIDE SEQUENCE [LARGE SCALE GENOMIC DNA]</scope>
    <source>
        <strain evidence="8 9">CVI_P4</strain>
    </source>
</reference>
<dbReference type="InterPro" id="IPR030394">
    <property type="entry name" value="G_HFLX_dom"/>
</dbReference>
<dbReference type="Gene3D" id="6.10.250.2860">
    <property type="match status" value="1"/>
</dbReference>
<comment type="similarity">
    <text evidence="5">Belongs to the TRAFAC class OBG-HflX-like GTPase superfamily. HflX GTPase family.</text>
</comment>
<dbReference type="InterPro" id="IPR006073">
    <property type="entry name" value="GTP-bd"/>
</dbReference>
<evidence type="ECO:0000259" key="7">
    <source>
        <dbReference type="PROSITE" id="PS51705"/>
    </source>
</evidence>
<protein>
    <recommendedName>
        <fullName evidence="5">GTPase HflX</fullName>
    </recommendedName>
    <alternativeName>
        <fullName evidence="5">GTP-binding protein HflX</fullName>
    </alternativeName>
</protein>
<comment type="function">
    <text evidence="5">GTPase that associates with the 50S ribosomal subunit and may have a role during protein synthesis or ribosome biogenesis.</text>
</comment>
<name>A0ABT3SGS6_9MYCO</name>
<dbReference type="PANTHER" id="PTHR10229:SF0">
    <property type="entry name" value="GTP-BINDING PROTEIN 6-RELATED"/>
    <property type="match status" value="1"/>
</dbReference>
<dbReference type="InterPro" id="IPR032305">
    <property type="entry name" value="GTP-bd_M"/>
</dbReference>
<dbReference type="Proteomes" id="UP001300745">
    <property type="component" value="Unassembled WGS sequence"/>
</dbReference>
<dbReference type="HAMAP" id="MF_00900">
    <property type="entry name" value="GTPase_HflX"/>
    <property type="match status" value="1"/>
</dbReference>
<comment type="caution">
    <text evidence="8">The sequence shown here is derived from an EMBL/GenBank/DDBJ whole genome shotgun (WGS) entry which is preliminary data.</text>
</comment>
<evidence type="ECO:0000256" key="3">
    <source>
        <dbReference type="ARBA" id="ARBA00022842"/>
    </source>
</evidence>
<evidence type="ECO:0000256" key="2">
    <source>
        <dbReference type="ARBA" id="ARBA00022741"/>
    </source>
</evidence>
<comment type="subcellular location">
    <subcellularLocation>
        <location evidence="5">Cytoplasm</location>
    </subcellularLocation>
    <text evidence="5">May associate with membranes.</text>
</comment>
<dbReference type="Gene3D" id="3.40.50.300">
    <property type="entry name" value="P-loop containing nucleotide triphosphate hydrolases"/>
    <property type="match status" value="1"/>
</dbReference>
<dbReference type="InterPro" id="IPR042108">
    <property type="entry name" value="GTPase_HflX_N_sf"/>
</dbReference>
<keyword evidence="2 5" id="KW-0547">Nucleotide-binding</keyword>
<dbReference type="InterPro" id="IPR025121">
    <property type="entry name" value="GTPase_HflX_N"/>
</dbReference>
<accession>A0ABT3SGS6</accession>
<dbReference type="Gene3D" id="3.40.50.11060">
    <property type="entry name" value="GTPase HflX, N-terminal domain"/>
    <property type="match status" value="1"/>
</dbReference>
<dbReference type="InterPro" id="IPR016496">
    <property type="entry name" value="GTPase_HflX"/>
</dbReference>
<dbReference type="PROSITE" id="PS51705">
    <property type="entry name" value="G_HFLX"/>
    <property type="match status" value="1"/>
</dbReference>
<dbReference type="PRINTS" id="PR00326">
    <property type="entry name" value="GTP1OBG"/>
</dbReference>
<evidence type="ECO:0000313" key="8">
    <source>
        <dbReference type="EMBL" id="MCX2938699.1"/>
    </source>
</evidence>
<evidence type="ECO:0000313" key="9">
    <source>
        <dbReference type="Proteomes" id="UP001300745"/>
    </source>
</evidence>
<feature type="domain" description="Hflx-type G" evidence="7">
    <location>
        <begin position="247"/>
        <end position="416"/>
    </location>
</feature>
<evidence type="ECO:0000256" key="6">
    <source>
        <dbReference type="SAM" id="MobiDB-lite"/>
    </source>
</evidence>
<organism evidence="8 9">
    <name type="scientific">Mycobacterium pinniadriaticum</name>
    <dbReference type="NCBI Taxonomy" id="2994102"/>
    <lineage>
        <taxon>Bacteria</taxon>
        <taxon>Bacillati</taxon>
        <taxon>Actinomycetota</taxon>
        <taxon>Actinomycetes</taxon>
        <taxon>Mycobacteriales</taxon>
        <taxon>Mycobacteriaceae</taxon>
        <taxon>Mycobacterium</taxon>
    </lineage>
</organism>
<keyword evidence="5" id="KW-0963">Cytoplasm</keyword>
<evidence type="ECO:0000256" key="1">
    <source>
        <dbReference type="ARBA" id="ARBA00022723"/>
    </source>
</evidence>
<comment type="subunit">
    <text evidence="5">Monomer. Associates with the 50S ribosomal subunit.</text>
</comment>
<dbReference type="CDD" id="cd01878">
    <property type="entry name" value="HflX"/>
    <property type="match status" value="1"/>
</dbReference>
<dbReference type="PANTHER" id="PTHR10229">
    <property type="entry name" value="GTP-BINDING PROTEIN HFLX"/>
    <property type="match status" value="1"/>
</dbReference>
<dbReference type="EMBL" id="JAPJDO010000016">
    <property type="protein sequence ID" value="MCX2938699.1"/>
    <property type="molecule type" value="Genomic_DNA"/>
</dbReference>
<sequence>MTKSDFSSADPSIGELALEDRSALKRVAGLSTELADISEVEYRQLRLERVVLVGVWTEGNAADAEASLAELAALAETAGSEVLEGLIQRRDKPDPSTYIGSGKAAELRQIVIATGADTVICDGELSPAQLNALEKVVKVKVIDRTALILDIFAQHATSREGKAQVAYAQMEYMLPRLRGWGESMSRQAGGRAGGAGGGVGTRGPGETKIETDRRRIRERMSKLRREIKDMKQVRDTQRSRRLHSDVASVAIVGYTNAGKSSLLNALTGAGVLVQNALFATLEPTTRRGEFDDGRPFVLTDTVGFVRHLPTQLVEAFRSTLEEVVDADLLVHVVDGSDSNPLAQIEAVRQVIREVQNDHHAPPAPELLVVNKIDAASDLTLAQLRRALPGAVFVSAHTGEGLPRLRARLGELVEPREITVDVTIPYDRGDLVARLHSDGHVDAVEHTEAGTRLKARVPAALAAGLRQYAT</sequence>
<dbReference type="SUPFAM" id="SSF52540">
    <property type="entry name" value="P-loop containing nucleoside triphosphate hydrolases"/>
    <property type="match status" value="1"/>
</dbReference>
<feature type="compositionally biased region" description="Gly residues" evidence="6">
    <location>
        <begin position="190"/>
        <end position="203"/>
    </location>
</feature>
<dbReference type="RefSeq" id="WP_265998376.1">
    <property type="nucleotide sequence ID" value="NZ_JAPJDN010000016.1"/>
</dbReference>
<evidence type="ECO:0000256" key="4">
    <source>
        <dbReference type="ARBA" id="ARBA00023134"/>
    </source>
</evidence>
<evidence type="ECO:0000256" key="5">
    <source>
        <dbReference type="HAMAP-Rule" id="MF_00900"/>
    </source>
</evidence>
<dbReference type="PIRSF" id="PIRSF006809">
    <property type="entry name" value="GTP-binding_hflX_prd"/>
    <property type="match status" value="1"/>
</dbReference>
<dbReference type="InterPro" id="IPR027417">
    <property type="entry name" value="P-loop_NTPase"/>
</dbReference>
<keyword evidence="9" id="KW-1185">Reference proteome</keyword>
<dbReference type="Pfam" id="PF01926">
    <property type="entry name" value="MMR_HSR1"/>
    <property type="match status" value="1"/>
</dbReference>
<dbReference type="Pfam" id="PF13167">
    <property type="entry name" value="GTP-bdg_N"/>
    <property type="match status" value="1"/>
</dbReference>
<keyword evidence="1" id="KW-0479">Metal-binding</keyword>
<dbReference type="Pfam" id="PF16360">
    <property type="entry name" value="GTP-bdg_M"/>
    <property type="match status" value="1"/>
</dbReference>